<dbReference type="Proteomes" id="UP001527202">
    <property type="component" value="Unassembled WGS sequence"/>
</dbReference>
<dbReference type="GeneID" id="95374620"/>
<dbReference type="EMBL" id="JAMDMJ010000008">
    <property type="protein sequence ID" value="MCY9595720.1"/>
    <property type="molecule type" value="Genomic_DNA"/>
</dbReference>
<dbReference type="AlphaFoldDB" id="A0A410WSW4"/>
<dbReference type="KEGG" id="pchi:PC41400_07275"/>
<protein>
    <submittedName>
        <fullName evidence="1">YheC/YheD family protein</fullName>
    </submittedName>
</protein>
<evidence type="ECO:0000313" key="3">
    <source>
        <dbReference type="Proteomes" id="UP000288943"/>
    </source>
</evidence>
<name>A0A410WSW4_9BACL</name>
<dbReference type="EMBL" id="CP026520">
    <property type="protein sequence ID" value="QAV17475.1"/>
    <property type="molecule type" value="Genomic_DNA"/>
</dbReference>
<reference evidence="2 3" key="1">
    <citation type="submission" date="2018-01" db="EMBL/GenBank/DDBJ databases">
        <title>The whole genome sequencing and assembly of Paenibacillus chitinolyticus KCCM 41400 strain.</title>
        <authorList>
            <person name="Kim J.-Y."/>
            <person name="Park M.-K."/>
            <person name="Lee Y.-J."/>
            <person name="Yi H."/>
            <person name="Bahn Y.-S."/>
            <person name="Kim J.F."/>
            <person name="Lee D.-W."/>
        </authorList>
    </citation>
    <scope>NUCLEOTIDE SEQUENCE [LARGE SCALE GENOMIC DNA]</scope>
    <source>
        <strain evidence="2 3">KCCM 41400</strain>
    </source>
</reference>
<reference evidence="1 4" key="2">
    <citation type="submission" date="2022-05" db="EMBL/GenBank/DDBJ databases">
        <title>Genome Sequencing of Bee-Associated Microbes.</title>
        <authorList>
            <person name="Dunlap C."/>
        </authorList>
    </citation>
    <scope>NUCLEOTIDE SEQUENCE [LARGE SCALE GENOMIC DNA]</scope>
    <source>
        <strain evidence="1 4">NRRL B-23120</strain>
    </source>
</reference>
<accession>A0A410WSW4</accession>
<dbReference type="GO" id="GO:0016879">
    <property type="term" value="F:ligase activity, forming carbon-nitrogen bonds"/>
    <property type="evidence" value="ECO:0007669"/>
    <property type="project" value="TreeGrafter"/>
</dbReference>
<dbReference type="GO" id="GO:0005737">
    <property type="term" value="C:cytoplasm"/>
    <property type="evidence" value="ECO:0007669"/>
    <property type="project" value="TreeGrafter"/>
</dbReference>
<dbReference type="SUPFAM" id="SSF56059">
    <property type="entry name" value="Glutathione synthetase ATP-binding domain-like"/>
    <property type="match status" value="1"/>
</dbReference>
<dbReference type="Gene3D" id="3.30.470.20">
    <property type="entry name" value="ATP-grasp fold, B domain"/>
    <property type="match status" value="1"/>
</dbReference>
<evidence type="ECO:0000313" key="4">
    <source>
        <dbReference type="Proteomes" id="UP001527202"/>
    </source>
</evidence>
<dbReference type="Pfam" id="PF14398">
    <property type="entry name" value="ATPgrasp_YheCD"/>
    <property type="match status" value="1"/>
</dbReference>
<organism evidence="2 3">
    <name type="scientific">Paenibacillus chitinolyticus</name>
    <dbReference type="NCBI Taxonomy" id="79263"/>
    <lineage>
        <taxon>Bacteria</taxon>
        <taxon>Bacillati</taxon>
        <taxon>Bacillota</taxon>
        <taxon>Bacilli</taxon>
        <taxon>Bacillales</taxon>
        <taxon>Paenibacillaceae</taxon>
        <taxon>Paenibacillus</taxon>
    </lineage>
</organism>
<dbReference type="Proteomes" id="UP000288943">
    <property type="component" value="Chromosome"/>
</dbReference>
<dbReference type="PANTHER" id="PTHR21621:SF0">
    <property type="entry name" value="BETA-CITRYLGLUTAMATE SYNTHASE B-RELATED"/>
    <property type="match status" value="1"/>
</dbReference>
<proteinExistence type="predicted"/>
<dbReference type="InterPro" id="IPR026838">
    <property type="entry name" value="YheC/D"/>
</dbReference>
<dbReference type="OrthoDB" id="7869153at2"/>
<dbReference type="PANTHER" id="PTHR21621">
    <property type="entry name" value="RIBOSOMAL PROTEIN S6 MODIFICATION PROTEIN"/>
    <property type="match status" value="1"/>
</dbReference>
<dbReference type="RefSeq" id="WP_042229324.1">
    <property type="nucleotide sequence ID" value="NZ_CP026520.1"/>
</dbReference>
<evidence type="ECO:0000313" key="1">
    <source>
        <dbReference type="EMBL" id="MCY9595720.1"/>
    </source>
</evidence>
<keyword evidence="4" id="KW-1185">Reference proteome</keyword>
<sequence length="268" mass="31148">MDSQNVLPNTKLGKNQFLNRHSELKKFQPDTAQATKDNLYDFLKRYRMVYVKPNNGTGGKGIFKVEYSSKGGYRYQINETKKKFETYDELYRTMSKRFGDTKHLVQRGIHLLTSQGRPFDIRIMVQKNLRGDWENTGIIGRVAHPDKIVTNYHRGGTPTEISKLLKEYMKKEQVPDYVAKLNRLGHEIAEYMENGYPKVTAIGVDIALDNVLKPWILEVNTKPDASIFKKLDDKSIYRKIWKYKKANRILVRRKNLGNSSTSKPLTRV</sequence>
<gene>
    <name evidence="1" type="ORF">M5X16_08040</name>
    <name evidence="2" type="ORF">PC41400_07275</name>
</gene>
<evidence type="ECO:0000313" key="2">
    <source>
        <dbReference type="EMBL" id="QAV17475.1"/>
    </source>
</evidence>